<organism evidence="2 3">
    <name type="scientific">Kribbella jejuensis</name>
    <dbReference type="NCBI Taxonomy" id="236068"/>
    <lineage>
        <taxon>Bacteria</taxon>
        <taxon>Bacillati</taxon>
        <taxon>Actinomycetota</taxon>
        <taxon>Actinomycetes</taxon>
        <taxon>Propionibacteriales</taxon>
        <taxon>Kribbellaceae</taxon>
        <taxon>Kribbella</taxon>
    </lineage>
</organism>
<dbReference type="OrthoDB" id="8317736at2"/>
<dbReference type="PROSITE" id="PS51318">
    <property type="entry name" value="TAT"/>
    <property type="match status" value="1"/>
</dbReference>
<evidence type="ECO:0000313" key="3">
    <source>
        <dbReference type="Proteomes" id="UP000316298"/>
    </source>
</evidence>
<reference evidence="2 3" key="1">
    <citation type="submission" date="2019-06" db="EMBL/GenBank/DDBJ databases">
        <title>Sequencing the genomes of 1000 actinobacteria strains.</title>
        <authorList>
            <person name="Klenk H.-P."/>
        </authorList>
    </citation>
    <scope>NUCLEOTIDE SEQUENCE [LARGE SCALE GENOMIC DNA]</scope>
    <source>
        <strain evidence="2 3">DSM 17305</strain>
    </source>
</reference>
<evidence type="ECO:0000256" key="1">
    <source>
        <dbReference type="SAM" id="SignalP"/>
    </source>
</evidence>
<keyword evidence="1" id="KW-0732">Signal</keyword>
<dbReference type="InterPro" id="IPR006059">
    <property type="entry name" value="SBP"/>
</dbReference>
<dbReference type="AlphaFoldDB" id="A0A542DSA9"/>
<accession>A0A542DSA9</accession>
<feature type="signal peptide" evidence="1">
    <location>
        <begin position="1"/>
        <end position="21"/>
    </location>
</feature>
<evidence type="ECO:0000313" key="2">
    <source>
        <dbReference type="EMBL" id="TQJ05979.1"/>
    </source>
</evidence>
<keyword evidence="3" id="KW-1185">Reference proteome</keyword>
<dbReference type="InterPro" id="IPR006311">
    <property type="entry name" value="TAT_signal"/>
</dbReference>
<protein>
    <submittedName>
        <fullName evidence="2">Carbohydrate ABC transporter substrate-binding protein (CUT1 family)</fullName>
    </submittedName>
</protein>
<comment type="caution">
    <text evidence="2">The sequence shown here is derived from an EMBL/GenBank/DDBJ whole genome shotgun (WGS) entry which is preliminary data.</text>
</comment>
<sequence length="456" mass="48364">MDPNTTSRRTFLGLVGGGALAAGLAACGSSGPTSTPGSTTGAGGGGGAGSGTTYWFLTGQPQQGIREAQVKRFNDANPNTKIKTTEFQNDAFKAKIKTAIGAGQGPTLIWGWGGGGLKAYVEAGQVEDLTDWLNTQEASLKNSIFPSAFTAATVNGKIYAVPGETVTPIVLFYDKRAFEKIGAQPPQSWGDIMDLVPKFNEKGIAPFSLGGQSRWTNMMWLEFLFDRIGGSEVFQNIYEGKKDGWSDPSALKALDEMQKLIKANGFIKGFSSITADSNADQALLYTGKAAMMLHGAWTYGNMKASGGDFVTGGHLGYMNFPPVDGGKGDPSDTVGNPGQYMSISSKASAADKETAKKFIANNTLDDATVEAWVKSGNIPVVKSAKDKLSSITDPNDSKWLNFVYDTAANAKNFAQSWDQALSPTQAETLLDNIAKLFQLSISPQQFATNMNAVIGQ</sequence>
<dbReference type="PANTHER" id="PTHR43649:SF14">
    <property type="entry name" value="BLR3389 PROTEIN"/>
    <property type="match status" value="1"/>
</dbReference>
<dbReference type="InterPro" id="IPR050490">
    <property type="entry name" value="Bact_solute-bd_prot1"/>
</dbReference>
<dbReference type="EMBL" id="VFMM01000003">
    <property type="protein sequence ID" value="TQJ05979.1"/>
    <property type="molecule type" value="Genomic_DNA"/>
</dbReference>
<dbReference type="Proteomes" id="UP000316298">
    <property type="component" value="Unassembled WGS sequence"/>
</dbReference>
<dbReference type="Gene3D" id="3.40.190.10">
    <property type="entry name" value="Periplasmic binding protein-like II"/>
    <property type="match status" value="2"/>
</dbReference>
<name>A0A542DSA9_9ACTN</name>
<dbReference type="PANTHER" id="PTHR43649">
    <property type="entry name" value="ARABINOSE-BINDING PROTEIN-RELATED"/>
    <property type="match status" value="1"/>
</dbReference>
<dbReference type="SUPFAM" id="SSF53850">
    <property type="entry name" value="Periplasmic binding protein-like II"/>
    <property type="match status" value="1"/>
</dbReference>
<dbReference type="RefSeq" id="WP_141859929.1">
    <property type="nucleotide sequence ID" value="NZ_BAAAKA010000009.1"/>
</dbReference>
<gene>
    <name evidence="2" type="ORF">FB475_5629</name>
</gene>
<feature type="chain" id="PRO_5038992628" evidence="1">
    <location>
        <begin position="22"/>
        <end position="456"/>
    </location>
</feature>
<dbReference type="Pfam" id="PF01547">
    <property type="entry name" value="SBP_bac_1"/>
    <property type="match status" value="1"/>
</dbReference>
<proteinExistence type="predicted"/>